<organism evidence="3 4">
    <name type="scientific">Cupriavidus pauculus</name>
    <dbReference type="NCBI Taxonomy" id="82633"/>
    <lineage>
        <taxon>Bacteria</taxon>
        <taxon>Pseudomonadati</taxon>
        <taxon>Pseudomonadota</taxon>
        <taxon>Betaproteobacteria</taxon>
        <taxon>Burkholderiales</taxon>
        <taxon>Burkholderiaceae</taxon>
        <taxon>Cupriavidus</taxon>
    </lineage>
</organism>
<protein>
    <submittedName>
        <fullName evidence="3">S-layer protein</fullName>
    </submittedName>
</protein>
<reference evidence="3 4" key="1">
    <citation type="submission" date="2019-09" db="EMBL/GenBank/DDBJ databases">
        <title>FDA dAtabase for Regulatory Grade micrObial Sequences (FDA-ARGOS): Supporting development and validation of Infectious Disease Dx tests.</title>
        <authorList>
            <person name="Sciortino C."/>
            <person name="Tallon L."/>
            <person name="Sadzewicz L."/>
            <person name="Vavikolanu K."/>
            <person name="Mehta A."/>
            <person name="Aluvathingal J."/>
            <person name="Nadendla S."/>
            <person name="Nandy P."/>
            <person name="Geyer C."/>
            <person name="Yan Y."/>
            <person name="Sichtig H."/>
        </authorList>
    </citation>
    <scope>NUCLEOTIDE SEQUENCE [LARGE SCALE GENOMIC DNA]</scope>
    <source>
        <strain evidence="3 4">FDAARGOS_664</strain>
    </source>
</reference>
<dbReference type="AlphaFoldDB" id="A0A5P2H227"/>
<dbReference type="SUPFAM" id="SSF89550">
    <property type="entry name" value="PHP domain-like"/>
    <property type="match status" value="1"/>
</dbReference>
<feature type="chain" id="PRO_5024952871" evidence="2">
    <location>
        <begin position="23"/>
        <end position="557"/>
    </location>
</feature>
<name>A0A5P2H227_9BURK</name>
<dbReference type="Proteomes" id="UP000322822">
    <property type="component" value="Chromosome 1"/>
</dbReference>
<proteinExistence type="predicted"/>
<dbReference type="EMBL" id="CP044065">
    <property type="protein sequence ID" value="QET01615.1"/>
    <property type="molecule type" value="Genomic_DNA"/>
</dbReference>
<dbReference type="Gene3D" id="3.20.20.140">
    <property type="entry name" value="Metal-dependent hydrolases"/>
    <property type="match status" value="1"/>
</dbReference>
<evidence type="ECO:0000313" key="3">
    <source>
        <dbReference type="EMBL" id="QET01615.1"/>
    </source>
</evidence>
<evidence type="ECO:0000256" key="2">
    <source>
        <dbReference type="SAM" id="SignalP"/>
    </source>
</evidence>
<feature type="signal peptide" evidence="2">
    <location>
        <begin position="1"/>
        <end position="22"/>
    </location>
</feature>
<dbReference type="OrthoDB" id="9997at2"/>
<feature type="compositionally biased region" description="Low complexity" evidence="1">
    <location>
        <begin position="28"/>
        <end position="61"/>
    </location>
</feature>
<keyword evidence="2" id="KW-0732">Signal</keyword>
<evidence type="ECO:0000313" key="4">
    <source>
        <dbReference type="Proteomes" id="UP000322822"/>
    </source>
</evidence>
<accession>A0A5P2H227</accession>
<dbReference type="InterPro" id="IPR016195">
    <property type="entry name" value="Pol/histidinol_Pase-like"/>
</dbReference>
<feature type="region of interest" description="Disordered" evidence="1">
    <location>
        <begin position="28"/>
        <end position="62"/>
    </location>
</feature>
<dbReference type="PROSITE" id="PS51257">
    <property type="entry name" value="PROKAR_LIPOPROTEIN"/>
    <property type="match status" value="1"/>
</dbReference>
<dbReference type="RefSeq" id="WP_150371679.1">
    <property type="nucleotide sequence ID" value="NZ_CP044065.1"/>
</dbReference>
<sequence length="557" mass="60399">MRYSKTITAVAAGLVVALGFYGCGGSDDAPATPASPSSPSQPTTPTNPATPADPAKPAEATGRWTTGDLHMHTIESDDAQDKLSTVLDQTFDKFGLDWTAISNHLRTSSRDQDGVAIAGGPLPYSQAMATYEIPAVKQLQASGRYANKLIFSAFEWDMPTHDHVNVGIFTGTPLATATKAANEFEYFFTNRNVAQFNAVDVTAWSAKGPRAFTTHADAVKAFAWLRDNFPDTSYALINHPSRNVGMYTAANYREFNDTAPNIAFGVEGMVGNQMEPNRGGYTAAYVDANLKNRVYGGVDYVVAQVGGIWDALLGDGRRFWNVADSDHHFKVIGANSSGYFPGEYAKTYVWLENKYTGVKAVLEGMRSGKMFSVFGDLINALDFNAGNGTAKSEMGGELKVKAGETVTVTIRFKSPDRNNFEFPLDSGVNVNVRPTVNHVDLIAGDVTPRAASGTAEYSKETNDSTKVVATFTSADWKLDADGYNTMTFTYKAARSQYFRLRGTNLGMNVPGETSNGNPLPDLQTSVTEDTARFNAINARNYNDLWFYSNPIFVTVGS</sequence>
<gene>
    <name evidence="3" type="ORF">FOB72_05885</name>
</gene>
<evidence type="ECO:0000256" key="1">
    <source>
        <dbReference type="SAM" id="MobiDB-lite"/>
    </source>
</evidence>